<sequence>MSSPEIASLSWGHMKVKGCSSSYKDCKVWPGGSRAWDWRETGTNVPPSTLDFVKQKGVDVQVFQTEKAVAEYNKMAAQGAKVGGVFHSTC</sequence>
<protein>
    <submittedName>
        <fullName evidence="1">Adipogenesis associated, Mth938 domain containing</fullName>
    </submittedName>
</protein>
<dbReference type="Ensembl" id="ENSORLT00000000799.2">
    <property type="protein sequence ID" value="ENSORLP00000000799.1"/>
    <property type="gene ID" value="ENSORLG00000000651.2"/>
</dbReference>
<dbReference type="Proteomes" id="UP000001038">
    <property type="component" value="Chromosome 13"/>
</dbReference>
<dbReference type="SUPFAM" id="SSF64076">
    <property type="entry name" value="MTH938-like"/>
    <property type="match status" value="1"/>
</dbReference>
<keyword evidence="2" id="KW-1185">Reference proteome</keyword>
<gene>
    <name evidence="1" type="primary">AAMDC</name>
    <name evidence="1" type="synonym">aamdc</name>
</gene>
<dbReference type="Pfam" id="PF04430">
    <property type="entry name" value="DUF498"/>
    <property type="match status" value="1"/>
</dbReference>
<dbReference type="AlphaFoldDB" id="H2L4U6"/>
<reference evidence="1" key="2">
    <citation type="submission" date="2025-08" db="UniProtKB">
        <authorList>
            <consortium name="Ensembl"/>
        </authorList>
    </citation>
    <scope>IDENTIFICATION</scope>
    <source>
        <strain evidence="1">Hd-rR</strain>
    </source>
</reference>
<dbReference type="InterPro" id="IPR036748">
    <property type="entry name" value="MTH938-like_sf"/>
</dbReference>
<reference evidence="1" key="3">
    <citation type="submission" date="2025-09" db="UniProtKB">
        <authorList>
            <consortium name="Ensembl"/>
        </authorList>
    </citation>
    <scope>IDENTIFICATION</scope>
    <source>
        <strain evidence="1">Hd-rR</strain>
    </source>
</reference>
<name>H2L4U6_ORYLA</name>
<dbReference type="Bgee" id="ENSORLG00000000651">
    <property type="expression patterns" value="Expressed in muscle tissue and 15 other cell types or tissues"/>
</dbReference>
<dbReference type="HOGENOM" id="CLU_074390_4_1_1"/>
<dbReference type="Gene3D" id="3.40.1230.10">
    <property type="entry name" value="MTH938-like"/>
    <property type="match status" value="2"/>
</dbReference>
<dbReference type="InterPro" id="IPR007523">
    <property type="entry name" value="NDUFAF3/AAMDC"/>
</dbReference>
<reference evidence="1 2" key="1">
    <citation type="journal article" date="2007" name="Nature">
        <title>The medaka draft genome and insights into vertebrate genome evolution.</title>
        <authorList>
            <person name="Kasahara M."/>
            <person name="Naruse K."/>
            <person name="Sasaki S."/>
            <person name="Nakatani Y."/>
            <person name="Qu W."/>
            <person name="Ahsan B."/>
            <person name="Yamada T."/>
            <person name="Nagayasu Y."/>
            <person name="Doi K."/>
            <person name="Kasai Y."/>
            <person name="Jindo T."/>
            <person name="Kobayashi D."/>
            <person name="Shimada A."/>
            <person name="Toyoda A."/>
            <person name="Kuroki Y."/>
            <person name="Fujiyama A."/>
            <person name="Sasaki T."/>
            <person name="Shimizu A."/>
            <person name="Asakawa S."/>
            <person name="Shimizu N."/>
            <person name="Hashimoto S."/>
            <person name="Yang J."/>
            <person name="Lee Y."/>
            <person name="Matsushima K."/>
            <person name="Sugano S."/>
            <person name="Sakaizumi M."/>
            <person name="Narita T."/>
            <person name="Ohishi K."/>
            <person name="Haga S."/>
            <person name="Ohta F."/>
            <person name="Nomoto H."/>
            <person name="Nogata K."/>
            <person name="Morishita T."/>
            <person name="Endo T."/>
            <person name="Shin-I T."/>
            <person name="Takeda H."/>
            <person name="Morishita S."/>
            <person name="Kohara Y."/>
        </authorList>
    </citation>
    <scope>NUCLEOTIDE SEQUENCE [LARGE SCALE GENOMIC DNA]</scope>
    <source>
        <strain evidence="1 2">Hd-rR</strain>
    </source>
</reference>
<evidence type="ECO:0000313" key="2">
    <source>
        <dbReference type="Proteomes" id="UP000001038"/>
    </source>
</evidence>
<accession>H2L4U6</accession>
<evidence type="ECO:0000313" key="1">
    <source>
        <dbReference type="Ensembl" id="ENSORLP00000000799.1"/>
    </source>
</evidence>
<dbReference type="PANTHER" id="PTHR15811:SF5">
    <property type="entry name" value="MTH938 DOMAIN-CONTAINING PROTEIN"/>
    <property type="match status" value="1"/>
</dbReference>
<dbReference type="GeneTree" id="ENSGT00390000011958"/>
<proteinExistence type="predicted"/>
<organism evidence="1 2">
    <name type="scientific">Oryzias latipes</name>
    <name type="common">Japanese rice fish</name>
    <name type="synonym">Japanese killifish</name>
    <dbReference type="NCBI Taxonomy" id="8090"/>
    <lineage>
        <taxon>Eukaryota</taxon>
        <taxon>Metazoa</taxon>
        <taxon>Chordata</taxon>
        <taxon>Craniata</taxon>
        <taxon>Vertebrata</taxon>
        <taxon>Euteleostomi</taxon>
        <taxon>Actinopterygii</taxon>
        <taxon>Neopterygii</taxon>
        <taxon>Teleostei</taxon>
        <taxon>Neoteleostei</taxon>
        <taxon>Acanthomorphata</taxon>
        <taxon>Ovalentaria</taxon>
        <taxon>Atherinomorphae</taxon>
        <taxon>Beloniformes</taxon>
        <taxon>Adrianichthyidae</taxon>
        <taxon>Oryziinae</taxon>
        <taxon>Oryzias</taxon>
    </lineage>
</organism>
<dbReference type="PANTHER" id="PTHR15811">
    <property type="entry name" value="MTH938 DOMAIN-CONTAINING PROTEIN"/>
    <property type="match status" value="1"/>
</dbReference>